<accession>A0A8S1W4Z4</accession>
<dbReference type="Proteomes" id="UP000683925">
    <property type="component" value="Unassembled WGS sequence"/>
</dbReference>
<dbReference type="InterPro" id="IPR001806">
    <property type="entry name" value="Small_GTPase"/>
</dbReference>
<dbReference type="EMBL" id="CAJJDP010000081">
    <property type="protein sequence ID" value="CAD8183837.1"/>
    <property type="molecule type" value="Genomic_DNA"/>
</dbReference>
<evidence type="ECO:0000313" key="2">
    <source>
        <dbReference type="Proteomes" id="UP000683925"/>
    </source>
</evidence>
<organism evidence="1 2">
    <name type="scientific">Paramecium octaurelia</name>
    <dbReference type="NCBI Taxonomy" id="43137"/>
    <lineage>
        <taxon>Eukaryota</taxon>
        <taxon>Sar</taxon>
        <taxon>Alveolata</taxon>
        <taxon>Ciliophora</taxon>
        <taxon>Intramacronucleata</taxon>
        <taxon>Oligohymenophorea</taxon>
        <taxon>Peniculida</taxon>
        <taxon>Parameciidae</taxon>
        <taxon>Paramecium</taxon>
    </lineage>
</organism>
<name>A0A8S1W4Z4_PAROT</name>
<sequence>MESVVLLLDLDLQVNCFCSRQYTYTLNLRYCNDEIFQVSRQAKKQSEVLLDLFIEILLQSQFRYSFSSVSRWARDIQENSDQGVVISPVDKTTDLEAERSVGYEEGKQKAFFQLFQIFY</sequence>
<comment type="caution">
    <text evidence="1">The sequence shown here is derived from an EMBL/GenBank/DDBJ whole genome shotgun (WGS) entry which is preliminary data.</text>
</comment>
<gene>
    <name evidence="1" type="ORF">POCTA_138.1.T0820009</name>
</gene>
<reference evidence="1" key="1">
    <citation type="submission" date="2021-01" db="EMBL/GenBank/DDBJ databases">
        <authorList>
            <consortium name="Genoscope - CEA"/>
            <person name="William W."/>
        </authorList>
    </citation>
    <scope>NUCLEOTIDE SEQUENCE</scope>
</reference>
<proteinExistence type="predicted"/>
<dbReference type="GO" id="GO:0003924">
    <property type="term" value="F:GTPase activity"/>
    <property type="evidence" value="ECO:0007669"/>
    <property type="project" value="InterPro"/>
</dbReference>
<protein>
    <submittedName>
        <fullName evidence="1">Uncharacterized protein</fullName>
    </submittedName>
</protein>
<dbReference type="Pfam" id="PF00071">
    <property type="entry name" value="Ras"/>
    <property type="match status" value="1"/>
</dbReference>
<evidence type="ECO:0000313" key="1">
    <source>
        <dbReference type="EMBL" id="CAD8183837.1"/>
    </source>
</evidence>
<keyword evidence="2" id="KW-1185">Reference proteome</keyword>
<dbReference type="AlphaFoldDB" id="A0A8S1W4Z4"/>
<dbReference type="GO" id="GO:0005525">
    <property type="term" value="F:GTP binding"/>
    <property type="evidence" value="ECO:0007669"/>
    <property type="project" value="InterPro"/>
</dbReference>